<dbReference type="Pfam" id="PF04263">
    <property type="entry name" value="TPK_catalytic"/>
    <property type="match status" value="1"/>
</dbReference>
<dbReference type="GO" id="GO:0030975">
    <property type="term" value="F:thiamine binding"/>
    <property type="evidence" value="ECO:0007669"/>
    <property type="project" value="InterPro"/>
</dbReference>
<dbReference type="NCBIfam" id="TIGR01378">
    <property type="entry name" value="thi_PPkinase"/>
    <property type="match status" value="1"/>
</dbReference>
<evidence type="ECO:0000313" key="7">
    <source>
        <dbReference type="Proteomes" id="UP000274922"/>
    </source>
</evidence>
<dbReference type="GO" id="GO:0004788">
    <property type="term" value="F:thiamine diphosphokinase activity"/>
    <property type="evidence" value="ECO:0007669"/>
    <property type="project" value="InterPro"/>
</dbReference>
<organism evidence="6 7">
    <name type="scientific">Caulochytrium protostelioides</name>
    <dbReference type="NCBI Taxonomy" id="1555241"/>
    <lineage>
        <taxon>Eukaryota</taxon>
        <taxon>Fungi</taxon>
        <taxon>Fungi incertae sedis</taxon>
        <taxon>Chytridiomycota</taxon>
        <taxon>Chytridiomycota incertae sedis</taxon>
        <taxon>Chytridiomycetes</taxon>
        <taxon>Caulochytriales</taxon>
        <taxon>Caulochytriaceae</taxon>
        <taxon>Caulochytrium</taxon>
    </lineage>
</organism>
<dbReference type="GO" id="GO:0016301">
    <property type="term" value="F:kinase activity"/>
    <property type="evidence" value="ECO:0007669"/>
    <property type="project" value="UniProtKB-KW"/>
</dbReference>
<dbReference type="SUPFAM" id="SSF63862">
    <property type="entry name" value="Thiamin pyrophosphokinase, substrate-binding domain"/>
    <property type="match status" value="1"/>
</dbReference>
<evidence type="ECO:0000256" key="3">
    <source>
        <dbReference type="ARBA" id="ARBA00022777"/>
    </source>
</evidence>
<dbReference type="OrthoDB" id="25149at2759"/>
<feature type="domain" description="Thiamin pyrophosphokinase thiamin-binding" evidence="5">
    <location>
        <begin position="196"/>
        <end position="269"/>
    </location>
</feature>
<dbReference type="Proteomes" id="UP000274922">
    <property type="component" value="Unassembled WGS sequence"/>
</dbReference>
<keyword evidence="1" id="KW-0808">Transferase</keyword>
<evidence type="ECO:0000256" key="2">
    <source>
        <dbReference type="ARBA" id="ARBA00022741"/>
    </source>
</evidence>
<evidence type="ECO:0000259" key="5">
    <source>
        <dbReference type="SMART" id="SM00983"/>
    </source>
</evidence>
<protein>
    <recommendedName>
        <fullName evidence="5">Thiamin pyrophosphokinase thiamin-binding domain-containing protein</fullName>
    </recommendedName>
</protein>
<dbReference type="InterPro" id="IPR007373">
    <property type="entry name" value="Thiamin_PyroPKinase_B1-bd"/>
</dbReference>
<name>A0A4P9X943_9FUNG</name>
<keyword evidence="7" id="KW-1185">Reference proteome</keyword>
<keyword evidence="2" id="KW-0547">Nucleotide-binding</keyword>
<reference evidence="7" key="1">
    <citation type="journal article" date="2018" name="Nat. Microbiol.">
        <title>Leveraging single-cell genomics to expand the fungal tree of life.</title>
        <authorList>
            <person name="Ahrendt S.R."/>
            <person name="Quandt C.A."/>
            <person name="Ciobanu D."/>
            <person name="Clum A."/>
            <person name="Salamov A."/>
            <person name="Andreopoulos B."/>
            <person name="Cheng J.F."/>
            <person name="Woyke T."/>
            <person name="Pelin A."/>
            <person name="Henrissat B."/>
            <person name="Reynolds N.K."/>
            <person name="Benny G.L."/>
            <person name="Smith M.E."/>
            <person name="James T.Y."/>
            <person name="Grigoriev I.V."/>
        </authorList>
    </citation>
    <scope>NUCLEOTIDE SEQUENCE [LARGE SCALE GENOMIC DNA]</scope>
    <source>
        <strain evidence="7">ATCC 52028</strain>
    </source>
</reference>
<dbReference type="SUPFAM" id="SSF63999">
    <property type="entry name" value="Thiamin pyrophosphokinase, catalytic domain"/>
    <property type="match status" value="1"/>
</dbReference>
<dbReference type="PANTHER" id="PTHR13622:SF8">
    <property type="entry name" value="THIAMIN PYROPHOSPHOKINASE 1"/>
    <property type="match status" value="1"/>
</dbReference>
<dbReference type="EMBL" id="ML014160">
    <property type="protein sequence ID" value="RKP01808.1"/>
    <property type="molecule type" value="Genomic_DNA"/>
</dbReference>
<dbReference type="InterPro" id="IPR006282">
    <property type="entry name" value="Thi_PPkinase"/>
</dbReference>
<dbReference type="InterPro" id="IPR036371">
    <property type="entry name" value="TPK_B1-bd_sf"/>
</dbReference>
<gene>
    <name evidence="6" type="ORF">CXG81DRAFT_11508</name>
</gene>
<dbReference type="SMART" id="SM00983">
    <property type="entry name" value="TPK_B1_binding"/>
    <property type="match status" value="1"/>
</dbReference>
<keyword evidence="4" id="KW-0067">ATP-binding</keyword>
<evidence type="ECO:0000256" key="4">
    <source>
        <dbReference type="ARBA" id="ARBA00022840"/>
    </source>
</evidence>
<proteinExistence type="predicted"/>
<dbReference type="CDD" id="cd07995">
    <property type="entry name" value="TPK"/>
    <property type="match status" value="1"/>
</dbReference>
<dbReference type="Gene3D" id="3.40.50.10240">
    <property type="entry name" value="Thiamin pyrophosphokinase, catalytic domain"/>
    <property type="match status" value="1"/>
</dbReference>
<evidence type="ECO:0000313" key="6">
    <source>
        <dbReference type="EMBL" id="RKP01808.1"/>
    </source>
</evidence>
<dbReference type="GO" id="GO:0005524">
    <property type="term" value="F:ATP binding"/>
    <property type="evidence" value="ECO:0007669"/>
    <property type="project" value="UniProtKB-KW"/>
</dbReference>
<dbReference type="Pfam" id="PF04265">
    <property type="entry name" value="TPK_B1_binding"/>
    <property type="match status" value="1"/>
</dbReference>
<sequence>MDDETAAATATAQAGADGAWQTVHGPFAEASRSPPAAALPDLILLNQDLPAAVAAFLWPQTRVRVCADGAANALRRLRRPAWRPDAIVGDLDSITADVRAWYADALGVPLVHVADQDRTDLQKCIAYLTDRAAAPAAATDQAAATPPTHSILVWGALTGRFDHVLSAVHTAFAAARHVRLWLISPTSVAFVLPGPGRYRLLPAAGGGVAMGPTCGLVPFVGPVAAATRGLRWDLEPSTPLVFGSFISTSNQLDPASDDGAVTIAVDRPVLWTQEILAWPEPHDASGAVERAAR</sequence>
<accession>A0A4P9X943</accession>
<keyword evidence="3" id="KW-0418">Kinase</keyword>
<dbReference type="InterPro" id="IPR036759">
    <property type="entry name" value="TPK_catalytic_sf"/>
</dbReference>
<dbReference type="GO" id="GO:0009229">
    <property type="term" value="P:thiamine diphosphate biosynthetic process"/>
    <property type="evidence" value="ECO:0007669"/>
    <property type="project" value="InterPro"/>
</dbReference>
<dbReference type="PANTHER" id="PTHR13622">
    <property type="entry name" value="THIAMIN PYROPHOSPHOKINASE"/>
    <property type="match status" value="1"/>
</dbReference>
<dbReference type="STRING" id="1555241.A0A4P9X943"/>
<dbReference type="GO" id="GO:0006772">
    <property type="term" value="P:thiamine metabolic process"/>
    <property type="evidence" value="ECO:0007669"/>
    <property type="project" value="InterPro"/>
</dbReference>
<evidence type="ECO:0000256" key="1">
    <source>
        <dbReference type="ARBA" id="ARBA00022679"/>
    </source>
</evidence>
<dbReference type="InterPro" id="IPR007371">
    <property type="entry name" value="TPK_catalytic"/>
</dbReference>
<dbReference type="AlphaFoldDB" id="A0A4P9X943"/>